<evidence type="ECO:0000259" key="9">
    <source>
        <dbReference type="PROSITE" id="PS50109"/>
    </source>
</evidence>
<dbReference type="EC" id="2.7.13.3" evidence="2"/>
<dbReference type="SUPFAM" id="SSF52172">
    <property type="entry name" value="CheY-like"/>
    <property type="match status" value="1"/>
</dbReference>
<dbReference type="CDD" id="cd17546">
    <property type="entry name" value="REC_hyHK_CKI1_RcsC-like"/>
    <property type="match status" value="1"/>
</dbReference>
<dbReference type="InterPro" id="IPR004358">
    <property type="entry name" value="Sig_transdc_His_kin-like_C"/>
</dbReference>
<dbReference type="Gene3D" id="1.10.287.130">
    <property type="match status" value="1"/>
</dbReference>
<feature type="compositionally biased region" description="Polar residues" evidence="8">
    <location>
        <begin position="735"/>
        <end position="748"/>
    </location>
</feature>
<evidence type="ECO:0000256" key="6">
    <source>
        <dbReference type="PROSITE-ProRule" id="PRU00169"/>
    </source>
</evidence>
<proteinExistence type="predicted"/>
<protein>
    <recommendedName>
        <fullName evidence="2">histidine kinase</fullName>
        <ecNumber evidence="2">2.7.13.3</ecNumber>
    </recommendedName>
</protein>
<comment type="caution">
    <text evidence="11">The sequence shown here is derived from an EMBL/GenBank/DDBJ whole genome shotgun (WGS) entry which is preliminary data.</text>
</comment>
<feature type="compositionally biased region" description="Polar residues" evidence="8">
    <location>
        <begin position="249"/>
        <end position="266"/>
    </location>
</feature>
<feature type="compositionally biased region" description="Polar residues" evidence="8">
    <location>
        <begin position="672"/>
        <end position="693"/>
    </location>
</feature>
<dbReference type="GO" id="GO:0005886">
    <property type="term" value="C:plasma membrane"/>
    <property type="evidence" value="ECO:0007669"/>
    <property type="project" value="TreeGrafter"/>
</dbReference>
<keyword evidence="5 11" id="KW-0418">Kinase</keyword>
<dbReference type="InterPro" id="IPR003661">
    <property type="entry name" value="HisK_dim/P_dom"/>
</dbReference>
<dbReference type="InterPro" id="IPR036890">
    <property type="entry name" value="HATPase_C_sf"/>
</dbReference>
<evidence type="ECO:0000313" key="12">
    <source>
        <dbReference type="Proteomes" id="UP000053958"/>
    </source>
</evidence>
<keyword evidence="12" id="KW-1185">Reference proteome</keyword>
<evidence type="ECO:0000256" key="4">
    <source>
        <dbReference type="ARBA" id="ARBA00022679"/>
    </source>
</evidence>
<feature type="domain" description="Response regulatory" evidence="10">
    <location>
        <begin position="782"/>
        <end position="975"/>
    </location>
</feature>
<comment type="catalytic activity">
    <reaction evidence="1">
        <text>ATP + protein L-histidine = ADP + protein N-phospho-L-histidine.</text>
        <dbReference type="EC" id="2.7.13.3"/>
    </reaction>
</comment>
<feature type="compositionally biased region" description="Low complexity" evidence="8">
    <location>
        <begin position="832"/>
        <end position="845"/>
    </location>
</feature>
<feature type="compositionally biased region" description="Polar residues" evidence="8">
    <location>
        <begin position="846"/>
        <end position="862"/>
    </location>
</feature>
<feature type="domain" description="Histidine kinase" evidence="9">
    <location>
        <begin position="556"/>
        <end position="672"/>
    </location>
</feature>
<feature type="region of interest" description="Disordered" evidence="8">
    <location>
        <begin position="653"/>
        <end position="774"/>
    </location>
</feature>
<feature type="region of interest" description="Disordered" evidence="8">
    <location>
        <begin position="412"/>
        <end position="436"/>
    </location>
</feature>
<dbReference type="RefSeq" id="XP_013327929.1">
    <property type="nucleotide sequence ID" value="XM_013472475.1"/>
</dbReference>
<feature type="modified residue" description="4-aspartylphosphate" evidence="6">
    <location>
        <position position="872"/>
    </location>
</feature>
<dbReference type="InterPro" id="IPR005467">
    <property type="entry name" value="His_kinase_dom"/>
</dbReference>
<dbReference type="Gene3D" id="3.30.565.10">
    <property type="entry name" value="Histidine kinase-like ATPase, C-terminal domain"/>
    <property type="match status" value="1"/>
</dbReference>
<sequence length="982" mass="107777">MANPEELKSNHADGVSEFPFHLRKSLCLSGEQPGVALHHGDMDFPRSISKHFDAGESNAAERLMALKYALRLADAETFWKRLLEDLTSLCDAQYGFVVKRLSANETDHATELSSIGESGSQLLTLAFYYNDGHGIEGWHRDYRFPACGAPCAHMRHDKVFVVPDKFSSFSNHNPADLPFSAEAYLAVPLFTGDKCIGHFGLMWSEEGLRNKRLSWSYLELLLHSLEDLVTQRVLDEATPSTTERRDSLSESLFPTPNATNKSQSASSPPPPIFSYPLKPYAPSLSHELRTPMQGVVGMLDVMHANVEEAIDAKAAIAKSSQLLQDLKENIELVQDSARRAVEAADNVVHAYDLNMQIPDTPRRVTENEVLDDPLPPSAMTFDSRPDLLNTSVNLPVNPYKRRRSHSIDWTYGPTAKHRSRRNLSRGDLSPRSEVKNAVQESDQIVYSPTRGRIEEVVVDAVAQRPSLAARGAAPRMLVEGGSWIPSVLRHTKIRDLLHLVINESLHVGGRPESSTSESTPLGERIEVHARSSNGEPCVKVIEWSVDSQVPDTLLVDERDLAKLISCVFLNAVKFTESGEITVSATLSSRGQYIRINIRDTGTGIPEAFLPNLFKPFAREDDSTTRTKDGLGLGLLVAKGLSRKMGGDLLCVRSSTSGPDRGSEFEIRVPITPNGNSCRPGTPYNGCTTPSQSDHPPFDFNSPRGPIDTDKAKNLGTDGEAMTPPEKTSPPLDGQFAQTSPANVTNGSASKPRPSSSSPPRTAGHPPTSNLHGSGLAKKYPLTFLVAEDNQINRKILVNMLHKLGYRDVYEAYDGKEAVRIMRDTLLSHYPLPSPASSPSLNGSDSGIENPSSPNGAPQGKNTTKPIDVVLMDLWMPEMDGYEATTRIFQLVDEHRSRLAPHANERSSPHESRRSFWGENGDSYFPSVSPISPKVLAVSADVTDEALGRASQVGMQGYMTKPYKLADLERLILDFCGDEVSPV</sequence>
<dbReference type="PROSITE" id="PS50110">
    <property type="entry name" value="RESPONSE_REGULATORY"/>
    <property type="match status" value="1"/>
</dbReference>
<evidence type="ECO:0000313" key="11">
    <source>
        <dbReference type="EMBL" id="KKA21317.1"/>
    </source>
</evidence>
<dbReference type="InterPro" id="IPR003594">
    <property type="entry name" value="HATPase_dom"/>
</dbReference>
<dbReference type="EMBL" id="LASV01000190">
    <property type="protein sequence ID" value="KKA21317.1"/>
    <property type="molecule type" value="Genomic_DNA"/>
</dbReference>
<evidence type="ECO:0000256" key="1">
    <source>
        <dbReference type="ARBA" id="ARBA00000085"/>
    </source>
</evidence>
<dbReference type="Gene3D" id="3.40.50.2300">
    <property type="match status" value="1"/>
</dbReference>
<gene>
    <name evidence="11" type="ORF">T310_4621</name>
</gene>
<feature type="coiled-coil region" evidence="7">
    <location>
        <begin position="309"/>
        <end position="343"/>
    </location>
</feature>
<evidence type="ECO:0000256" key="3">
    <source>
        <dbReference type="ARBA" id="ARBA00022553"/>
    </source>
</evidence>
<dbReference type="CDD" id="cd00082">
    <property type="entry name" value="HisKA"/>
    <property type="match status" value="1"/>
</dbReference>
<dbReference type="OrthoDB" id="60033at2759"/>
<dbReference type="Pfam" id="PF02518">
    <property type="entry name" value="HATPase_c"/>
    <property type="match status" value="1"/>
</dbReference>
<feature type="compositionally biased region" description="Low complexity" evidence="8">
    <location>
        <begin position="751"/>
        <end position="760"/>
    </location>
</feature>
<dbReference type="SMART" id="SM00448">
    <property type="entry name" value="REC"/>
    <property type="match status" value="1"/>
</dbReference>
<dbReference type="SUPFAM" id="SSF55874">
    <property type="entry name" value="ATPase domain of HSP90 chaperone/DNA topoisomerase II/histidine kinase"/>
    <property type="match status" value="1"/>
</dbReference>
<dbReference type="SMART" id="SM00387">
    <property type="entry name" value="HATPase_c"/>
    <property type="match status" value="1"/>
</dbReference>
<dbReference type="PRINTS" id="PR00344">
    <property type="entry name" value="BCTRLSENSOR"/>
</dbReference>
<name>A0A0F4YSQ3_RASE3</name>
<dbReference type="GO" id="GO:0000155">
    <property type="term" value="F:phosphorelay sensor kinase activity"/>
    <property type="evidence" value="ECO:0007669"/>
    <property type="project" value="InterPro"/>
</dbReference>
<dbReference type="PANTHER" id="PTHR43047:SF2">
    <property type="entry name" value="HISTIDINE KINASE M7"/>
    <property type="match status" value="1"/>
</dbReference>
<dbReference type="AlphaFoldDB" id="A0A0F4YSQ3"/>
<evidence type="ECO:0000256" key="8">
    <source>
        <dbReference type="SAM" id="MobiDB-lite"/>
    </source>
</evidence>
<dbReference type="GO" id="GO:0009927">
    <property type="term" value="F:histidine phosphotransfer kinase activity"/>
    <property type="evidence" value="ECO:0007669"/>
    <property type="project" value="TreeGrafter"/>
</dbReference>
<dbReference type="PANTHER" id="PTHR43047">
    <property type="entry name" value="TWO-COMPONENT HISTIDINE PROTEIN KINASE"/>
    <property type="match status" value="1"/>
</dbReference>
<dbReference type="InterPro" id="IPR036097">
    <property type="entry name" value="HisK_dim/P_sf"/>
</dbReference>
<evidence type="ECO:0000256" key="5">
    <source>
        <dbReference type="ARBA" id="ARBA00022777"/>
    </source>
</evidence>
<dbReference type="STRING" id="1408163.A0A0F4YSQ3"/>
<evidence type="ECO:0000256" key="2">
    <source>
        <dbReference type="ARBA" id="ARBA00012438"/>
    </source>
</evidence>
<dbReference type="FunFam" id="1.10.287.130:FF:000100">
    <property type="entry name" value="Sensor histidine kinase/response regulator"/>
    <property type="match status" value="1"/>
</dbReference>
<accession>A0A0F4YSQ3</accession>
<dbReference type="InterPro" id="IPR001789">
    <property type="entry name" value="Sig_transdc_resp-reg_receiver"/>
</dbReference>
<evidence type="ECO:0000256" key="7">
    <source>
        <dbReference type="SAM" id="Coils"/>
    </source>
</evidence>
<organism evidence="11 12">
    <name type="scientific">Rasamsonia emersonii (strain ATCC 16479 / CBS 393.64 / IMI 116815)</name>
    <dbReference type="NCBI Taxonomy" id="1408163"/>
    <lineage>
        <taxon>Eukaryota</taxon>
        <taxon>Fungi</taxon>
        <taxon>Dikarya</taxon>
        <taxon>Ascomycota</taxon>
        <taxon>Pezizomycotina</taxon>
        <taxon>Eurotiomycetes</taxon>
        <taxon>Eurotiomycetidae</taxon>
        <taxon>Eurotiales</taxon>
        <taxon>Trichocomaceae</taxon>
        <taxon>Rasamsonia</taxon>
    </lineage>
</organism>
<reference evidence="11 12" key="1">
    <citation type="submission" date="2015-04" db="EMBL/GenBank/DDBJ databases">
        <authorList>
            <person name="Heijne W.H."/>
            <person name="Fedorova N.D."/>
            <person name="Nierman W.C."/>
            <person name="Vollebregt A.W."/>
            <person name="Zhao Z."/>
            <person name="Wu L."/>
            <person name="Kumar M."/>
            <person name="Stam H."/>
            <person name="van den Berg M.A."/>
            <person name="Pel H.J."/>
        </authorList>
    </citation>
    <scope>NUCLEOTIDE SEQUENCE [LARGE SCALE GENOMIC DNA]</scope>
    <source>
        <strain evidence="11 12">CBS 393.64</strain>
    </source>
</reference>
<keyword evidence="4" id="KW-0808">Transferase</keyword>
<keyword evidence="7" id="KW-0175">Coiled coil</keyword>
<dbReference type="Proteomes" id="UP000053958">
    <property type="component" value="Unassembled WGS sequence"/>
</dbReference>
<feature type="region of interest" description="Disordered" evidence="8">
    <location>
        <begin position="832"/>
        <end position="862"/>
    </location>
</feature>
<evidence type="ECO:0000259" key="10">
    <source>
        <dbReference type="PROSITE" id="PS50110"/>
    </source>
</evidence>
<dbReference type="PROSITE" id="PS50109">
    <property type="entry name" value="HIS_KIN"/>
    <property type="match status" value="1"/>
</dbReference>
<feature type="region of interest" description="Disordered" evidence="8">
    <location>
        <begin position="236"/>
        <end position="271"/>
    </location>
</feature>
<dbReference type="SUPFAM" id="SSF47384">
    <property type="entry name" value="Homodimeric domain of signal transducing histidine kinase"/>
    <property type="match status" value="1"/>
</dbReference>
<dbReference type="GeneID" id="25316968"/>
<keyword evidence="3 6" id="KW-0597">Phosphoprotein</keyword>
<dbReference type="InterPro" id="IPR011006">
    <property type="entry name" value="CheY-like_superfamily"/>
</dbReference>